<evidence type="ECO:0000256" key="2">
    <source>
        <dbReference type="ARBA" id="ARBA00009431"/>
    </source>
</evidence>
<evidence type="ECO:0000256" key="3">
    <source>
        <dbReference type="ARBA" id="ARBA00022525"/>
    </source>
</evidence>
<sequence length="437" mass="49063">MALQLLIPRGGMPNGHLPSLGSSNFFDIKQDFGYVDVRDKAHMFWWLQYTQSMQGYQQVPLIMWLQGGPGGSSTGFGNFMELGPLDVNMNPRNTTWLKLASLLYVDNPVGAGYSYVDSDDAFTTDVSMIAADMMVLLTTFFNSPTGKNFQNVPFYIFCESYGGKMTAAISRSLYQNMNSGKIKVNFKGLALGDSWISPVDSTVNWAPYILTNSIIDEKGFYKINEATLKMTKMIEGGMWKEATTQWGVIQDILETESNGVNFYNMLAWGGSEAGLKSSNNLKERMINRMIGALRTDKLTALMNGKVKKMLNIPEKVEWGAQSSKVFMYQAEDFMKPVVDIVDYLIQNTSLSVVVYTGQLDIIVATPGTEKWITQLGIYKDYYNATRQPLYDPYTKLTTAFYKSVKNFSVYWILDAGHMVPKDNGNAALEMVKRIISK</sequence>
<dbReference type="FunFam" id="3.40.50.1820:FF:000075">
    <property type="entry name" value="Carboxypeptidase"/>
    <property type="match status" value="1"/>
</dbReference>
<dbReference type="GO" id="GO:0004185">
    <property type="term" value="F:serine-type carboxypeptidase activity"/>
    <property type="evidence" value="ECO:0007669"/>
    <property type="project" value="InterPro"/>
</dbReference>
<dbReference type="AlphaFoldDB" id="A0A8S3QY64"/>
<evidence type="ECO:0000256" key="1">
    <source>
        <dbReference type="ARBA" id="ARBA00004613"/>
    </source>
</evidence>
<keyword evidence="8" id="KW-0325">Glycoprotein</keyword>
<evidence type="ECO:0000256" key="11">
    <source>
        <dbReference type="ARBA" id="ARBA00077736"/>
    </source>
</evidence>
<dbReference type="PANTHER" id="PTHR11802">
    <property type="entry name" value="SERINE PROTEASE FAMILY S10 SERINE CARBOXYPEPTIDASE"/>
    <property type="match status" value="1"/>
</dbReference>
<evidence type="ECO:0000256" key="4">
    <source>
        <dbReference type="ARBA" id="ARBA00022645"/>
    </source>
</evidence>
<protein>
    <recommendedName>
        <fullName evidence="10">Retinoid-inducible serine carboxypeptidase</fullName>
    </recommendedName>
    <alternativeName>
        <fullName evidence="11">Serine carboxypeptidase 1</fullName>
    </alternativeName>
</protein>
<name>A0A8S3QY64_MYTED</name>
<dbReference type="PANTHER" id="PTHR11802:SF3">
    <property type="entry name" value="RETINOID-INDUCIBLE SERINE CARBOXYPEPTIDASE"/>
    <property type="match status" value="1"/>
</dbReference>
<dbReference type="GO" id="GO:0006508">
    <property type="term" value="P:proteolysis"/>
    <property type="evidence" value="ECO:0007669"/>
    <property type="project" value="UniProtKB-KW"/>
</dbReference>
<dbReference type="InterPro" id="IPR001563">
    <property type="entry name" value="Peptidase_S10"/>
</dbReference>
<evidence type="ECO:0000313" key="12">
    <source>
        <dbReference type="EMBL" id="CAG2199254.1"/>
    </source>
</evidence>
<evidence type="ECO:0000256" key="10">
    <source>
        <dbReference type="ARBA" id="ARBA00070242"/>
    </source>
</evidence>
<dbReference type="Proteomes" id="UP000683360">
    <property type="component" value="Unassembled WGS sequence"/>
</dbReference>
<dbReference type="PRINTS" id="PR00724">
    <property type="entry name" value="CRBOXYPTASEC"/>
</dbReference>
<keyword evidence="5" id="KW-0645">Protease</keyword>
<evidence type="ECO:0000256" key="7">
    <source>
        <dbReference type="ARBA" id="ARBA00022801"/>
    </source>
</evidence>
<dbReference type="Gene3D" id="3.40.50.1820">
    <property type="entry name" value="alpha/beta hydrolase"/>
    <property type="match status" value="1"/>
</dbReference>
<evidence type="ECO:0000256" key="9">
    <source>
        <dbReference type="ARBA" id="ARBA00055847"/>
    </source>
</evidence>
<comment type="function">
    <text evidence="9">May be involved in vascular wall and kidney homeostasis.</text>
</comment>
<keyword evidence="13" id="KW-1185">Reference proteome</keyword>
<dbReference type="OrthoDB" id="443318at2759"/>
<dbReference type="InterPro" id="IPR029058">
    <property type="entry name" value="AB_hydrolase_fold"/>
</dbReference>
<comment type="caution">
    <text evidence="12">The sequence shown here is derived from an EMBL/GenBank/DDBJ whole genome shotgun (WGS) entry which is preliminary data.</text>
</comment>
<keyword evidence="7 12" id="KW-0378">Hydrolase</keyword>
<keyword evidence="4 12" id="KW-0121">Carboxypeptidase</keyword>
<comment type="subcellular location">
    <subcellularLocation>
        <location evidence="1">Secreted</location>
    </subcellularLocation>
</comment>
<evidence type="ECO:0000313" key="13">
    <source>
        <dbReference type="Proteomes" id="UP000683360"/>
    </source>
</evidence>
<proteinExistence type="inferred from homology"/>
<gene>
    <name evidence="12" type="ORF">MEDL_14005</name>
</gene>
<evidence type="ECO:0000256" key="5">
    <source>
        <dbReference type="ARBA" id="ARBA00022670"/>
    </source>
</evidence>
<comment type="similarity">
    <text evidence="2">Belongs to the peptidase S10 family.</text>
</comment>
<accession>A0A8S3QY64</accession>
<evidence type="ECO:0000256" key="6">
    <source>
        <dbReference type="ARBA" id="ARBA00022729"/>
    </source>
</evidence>
<keyword evidence="6" id="KW-0732">Signal</keyword>
<dbReference type="EMBL" id="CAJPWZ010000720">
    <property type="protein sequence ID" value="CAG2199254.1"/>
    <property type="molecule type" value="Genomic_DNA"/>
</dbReference>
<dbReference type="Pfam" id="PF00450">
    <property type="entry name" value="Peptidase_S10"/>
    <property type="match status" value="1"/>
</dbReference>
<organism evidence="12 13">
    <name type="scientific">Mytilus edulis</name>
    <name type="common">Blue mussel</name>
    <dbReference type="NCBI Taxonomy" id="6550"/>
    <lineage>
        <taxon>Eukaryota</taxon>
        <taxon>Metazoa</taxon>
        <taxon>Spiralia</taxon>
        <taxon>Lophotrochozoa</taxon>
        <taxon>Mollusca</taxon>
        <taxon>Bivalvia</taxon>
        <taxon>Autobranchia</taxon>
        <taxon>Pteriomorphia</taxon>
        <taxon>Mytilida</taxon>
        <taxon>Mytiloidea</taxon>
        <taxon>Mytilidae</taxon>
        <taxon>Mytilinae</taxon>
        <taxon>Mytilus</taxon>
    </lineage>
</organism>
<dbReference type="SUPFAM" id="SSF53474">
    <property type="entry name" value="alpha/beta-Hydrolases"/>
    <property type="match status" value="1"/>
</dbReference>
<reference evidence="12" key="1">
    <citation type="submission" date="2021-03" db="EMBL/GenBank/DDBJ databases">
        <authorList>
            <person name="Bekaert M."/>
        </authorList>
    </citation>
    <scope>NUCLEOTIDE SEQUENCE</scope>
</reference>
<evidence type="ECO:0000256" key="8">
    <source>
        <dbReference type="ARBA" id="ARBA00023180"/>
    </source>
</evidence>
<keyword evidence="3" id="KW-0964">Secreted</keyword>
<dbReference type="GO" id="GO:0005576">
    <property type="term" value="C:extracellular region"/>
    <property type="evidence" value="ECO:0007669"/>
    <property type="project" value="UniProtKB-SubCell"/>
</dbReference>